<evidence type="ECO:0000313" key="3">
    <source>
        <dbReference type="Proteomes" id="UP001221597"/>
    </source>
</evidence>
<dbReference type="PANTHER" id="PTHR12149">
    <property type="entry name" value="FRUCTOSAMINE 3 KINASE-RELATED PROTEIN"/>
    <property type="match status" value="1"/>
</dbReference>
<evidence type="ECO:0000313" key="2">
    <source>
        <dbReference type="EMBL" id="WFT74464.1"/>
    </source>
</evidence>
<organism evidence="2 3">
    <name type="scientific">Halobacillus naozhouensis</name>
    <dbReference type="NCBI Taxonomy" id="554880"/>
    <lineage>
        <taxon>Bacteria</taxon>
        <taxon>Bacillati</taxon>
        <taxon>Bacillota</taxon>
        <taxon>Bacilli</taxon>
        <taxon>Bacillales</taxon>
        <taxon>Bacillaceae</taxon>
        <taxon>Halobacillus</taxon>
    </lineage>
</organism>
<reference evidence="2 3" key="1">
    <citation type="submission" date="2023-04" db="EMBL/GenBank/DDBJ databases">
        <title>Genome sequence of Halobacillus naozhouensis KACC 21980.</title>
        <authorList>
            <person name="Kim S."/>
            <person name="Heo J."/>
            <person name="Kwon S.-W."/>
        </authorList>
    </citation>
    <scope>NUCLEOTIDE SEQUENCE [LARGE SCALE GENOMIC DNA]</scope>
    <source>
        <strain evidence="2 3">KCTC 13234</strain>
    </source>
</reference>
<evidence type="ECO:0000256" key="1">
    <source>
        <dbReference type="PIRNR" id="PIRNR006221"/>
    </source>
</evidence>
<dbReference type="EMBL" id="CP121671">
    <property type="protein sequence ID" value="WFT74464.1"/>
    <property type="molecule type" value="Genomic_DNA"/>
</dbReference>
<dbReference type="Pfam" id="PF03881">
    <property type="entry name" value="Fructosamin_kin"/>
    <property type="match status" value="1"/>
</dbReference>
<accession>A0ABY8IYU3</accession>
<name>A0ABY8IYU3_9BACI</name>
<gene>
    <name evidence="2" type="ORF">P9989_19255</name>
</gene>
<dbReference type="GO" id="GO:0016301">
    <property type="term" value="F:kinase activity"/>
    <property type="evidence" value="ECO:0007669"/>
    <property type="project" value="UniProtKB-KW"/>
</dbReference>
<dbReference type="Proteomes" id="UP001221597">
    <property type="component" value="Chromosome"/>
</dbReference>
<dbReference type="PANTHER" id="PTHR12149:SF8">
    <property type="entry name" value="PROTEIN-RIBULOSAMINE 3-KINASE"/>
    <property type="match status" value="1"/>
</dbReference>
<keyword evidence="3" id="KW-1185">Reference proteome</keyword>
<dbReference type="Gene3D" id="3.30.200.20">
    <property type="entry name" value="Phosphorylase Kinase, domain 1"/>
    <property type="match status" value="1"/>
</dbReference>
<protein>
    <submittedName>
        <fullName evidence="2">Fructosamine kinase family protein</fullName>
    </submittedName>
</protein>
<keyword evidence="1 2" id="KW-0418">Kinase</keyword>
<dbReference type="InterPro" id="IPR011009">
    <property type="entry name" value="Kinase-like_dom_sf"/>
</dbReference>
<dbReference type="PIRSF" id="PIRSF006221">
    <property type="entry name" value="Ketosamine-3-kinase"/>
    <property type="match status" value="1"/>
</dbReference>
<dbReference type="RefSeq" id="WP_283076461.1">
    <property type="nucleotide sequence ID" value="NZ_CP121671.1"/>
</dbReference>
<keyword evidence="1" id="KW-0808">Transferase</keyword>
<dbReference type="SUPFAM" id="SSF56112">
    <property type="entry name" value="Protein kinase-like (PK-like)"/>
    <property type="match status" value="1"/>
</dbReference>
<comment type="similarity">
    <text evidence="1">Belongs to the fructosamine kinase family.</text>
</comment>
<proteinExistence type="inferred from homology"/>
<sequence>MKQVIQTSLYRLGDHSAIKAIQKISGGDINEAFYVLTHHGEYFVKGNNNVPPHFFKIEALGLDRIAQTDAINVPKVYDYNQPGKGETGFIVLEWIEEEVGNSRSVEQLGTHLANLHQHTADHFGFDQPTFIGELTQENHWRDSWVEYYRDDRMQPQLQLAVEHNTLPLKRRERLEQLLSRLDQLLPHHPSPSLLHGDLWGGNYLVGRKGVPYLIDPSILYGDHAFELAFTELFGGFPPPFYAAYEEVMPLPYGYEDMKPLYQLYYLLVHLNMFGESYGPPVDRILARYTEN</sequence>
<dbReference type="Gene3D" id="3.90.1200.10">
    <property type="match status" value="1"/>
</dbReference>
<dbReference type="InterPro" id="IPR016477">
    <property type="entry name" value="Fructo-/Ketosamine-3-kinase"/>
</dbReference>